<accession>A0A4Y7SSU9</accession>
<feature type="compositionally biased region" description="Low complexity" evidence="1">
    <location>
        <begin position="334"/>
        <end position="346"/>
    </location>
</feature>
<feature type="region of interest" description="Disordered" evidence="1">
    <location>
        <begin position="613"/>
        <end position="649"/>
    </location>
</feature>
<evidence type="ECO:0000313" key="3">
    <source>
        <dbReference type="Proteomes" id="UP000298030"/>
    </source>
</evidence>
<dbReference type="Proteomes" id="UP000298030">
    <property type="component" value="Unassembled WGS sequence"/>
</dbReference>
<feature type="region of interest" description="Disordered" evidence="1">
    <location>
        <begin position="56"/>
        <end position="114"/>
    </location>
</feature>
<comment type="caution">
    <text evidence="2">The sequence shown here is derived from an EMBL/GenBank/DDBJ whole genome shotgun (WGS) entry which is preliminary data.</text>
</comment>
<dbReference type="OrthoDB" id="3067187at2759"/>
<feature type="region of interest" description="Disordered" evidence="1">
    <location>
        <begin position="494"/>
        <end position="530"/>
    </location>
</feature>
<evidence type="ECO:0000256" key="1">
    <source>
        <dbReference type="SAM" id="MobiDB-lite"/>
    </source>
</evidence>
<feature type="compositionally biased region" description="Polar residues" evidence="1">
    <location>
        <begin position="62"/>
        <end position="75"/>
    </location>
</feature>
<sequence length="649" mass="69109">MATYKSPYPLIPIPDFEPQTKGIVRPNAPQRLSLAVAPLMSQRSILFRVRTELEDGEVEDYSQLSDNSGTSSMQLISAEPGPSNASSSTASVPPSSRVPPASSSLEPPSSSLSSASAYSQESYLLASSKGPLTGAKALTPAVATAASATLGIPFSARTPASARARRGKPRTPLSSAKARARPRLRPRPGRGNARRRGGAKDDDGEEHRRFAMAFSPSVGLPWESLVFGGEEHSPIVNLEIAGMRASRGYPDEDEGFGDEELEEAWEDEVGSEEEDGSTTPKTGDPSRWVRAQNQAPTGDEGILKDVPVPSGTRRRPVSIIRGKLKAKRGHQRTPSESASQASPASSVIINNLPTFTPLRRALSRMTAQSAVRNEKADLPTGLRRTKSQLLSPIADADVETDSLAQYWSPAVSTPAAPSGGMADAKEPTEDAKQAVVDKERDKDLPSTPSPSPPATGQSQIESHQSILSITSKFPIPPPHLHKLTALQVHLTSVSVGSGPASSRPTSFPPPPPIPDSPAHAPPLSPAPASLHRKLHKRYLSSPALLNFRPSDLPAPPPPMPNLKVKLAQLGLADGKNMVGLPARTRATVAVVPEKKRERKPEEKALRKTLATARRRTVGAKERKVEKVSPITKEMIGEPIPVPKHGPGSS</sequence>
<feature type="compositionally biased region" description="Basic residues" evidence="1">
    <location>
        <begin position="312"/>
        <end position="331"/>
    </location>
</feature>
<dbReference type="AlphaFoldDB" id="A0A4Y7SSU9"/>
<proteinExistence type="predicted"/>
<dbReference type="EMBL" id="QPFP01000061">
    <property type="protein sequence ID" value="TEB24940.1"/>
    <property type="molecule type" value="Genomic_DNA"/>
</dbReference>
<evidence type="ECO:0000313" key="2">
    <source>
        <dbReference type="EMBL" id="TEB24940.1"/>
    </source>
</evidence>
<feature type="compositionally biased region" description="Basic residues" evidence="1">
    <location>
        <begin position="178"/>
        <end position="197"/>
    </location>
</feature>
<reference evidence="2 3" key="1">
    <citation type="journal article" date="2019" name="Nat. Ecol. Evol.">
        <title>Megaphylogeny resolves global patterns of mushroom evolution.</title>
        <authorList>
            <person name="Varga T."/>
            <person name="Krizsan K."/>
            <person name="Foldi C."/>
            <person name="Dima B."/>
            <person name="Sanchez-Garcia M."/>
            <person name="Sanchez-Ramirez S."/>
            <person name="Szollosi G.J."/>
            <person name="Szarkandi J.G."/>
            <person name="Papp V."/>
            <person name="Albert L."/>
            <person name="Andreopoulos W."/>
            <person name="Angelini C."/>
            <person name="Antonin V."/>
            <person name="Barry K.W."/>
            <person name="Bougher N.L."/>
            <person name="Buchanan P."/>
            <person name="Buyck B."/>
            <person name="Bense V."/>
            <person name="Catcheside P."/>
            <person name="Chovatia M."/>
            <person name="Cooper J."/>
            <person name="Damon W."/>
            <person name="Desjardin D."/>
            <person name="Finy P."/>
            <person name="Geml J."/>
            <person name="Haridas S."/>
            <person name="Hughes K."/>
            <person name="Justo A."/>
            <person name="Karasinski D."/>
            <person name="Kautmanova I."/>
            <person name="Kiss B."/>
            <person name="Kocsube S."/>
            <person name="Kotiranta H."/>
            <person name="LaButti K.M."/>
            <person name="Lechner B.E."/>
            <person name="Liimatainen K."/>
            <person name="Lipzen A."/>
            <person name="Lukacs Z."/>
            <person name="Mihaltcheva S."/>
            <person name="Morgado L.N."/>
            <person name="Niskanen T."/>
            <person name="Noordeloos M.E."/>
            <person name="Ohm R.A."/>
            <person name="Ortiz-Santana B."/>
            <person name="Ovrebo C."/>
            <person name="Racz N."/>
            <person name="Riley R."/>
            <person name="Savchenko A."/>
            <person name="Shiryaev A."/>
            <person name="Soop K."/>
            <person name="Spirin V."/>
            <person name="Szebenyi C."/>
            <person name="Tomsovsky M."/>
            <person name="Tulloss R.E."/>
            <person name="Uehling J."/>
            <person name="Grigoriev I.V."/>
            <person name="Vagvolgyi C."/>
            <person name="Papp T."/>
            <person name="Martin F.M."/>
            <person name="Miettinen O."/>
            <person name="Hibbett D.S."/>
            <person name="Nagy L.G."/>
        </authorList>
    </citation>
    <scope>NUCLEOTIDE SEQUENCE [LARGE SCALE GENOMIC DNA]</scope>
    <source>
        <strain evidence="2 3">FP101781</strain>
    </source>
</reference>
<feature type="region of interest" description="Disordered" evidence="1">
    <location>
        <begin position="410"/>
        <end position="462"/>
    </location>
</feature>
<keyword evidence="3" id="KW-1185">Reference proteome</keyword>
<feature type="compositionally biased region" description="Acidic residues" evidence="1">
    <location>
        <begin position="251"/>
        <end position="276"/>
    </location>
</feature>
<feature type="compositionally biased region" description="Basic and acidic residues" evidence="1">
    <location>
        <begin position="198"/>
        <end position="209"/>
    </location>
</feature>
<feature type="region of interest" description="Disordered" evidence="1">
    <location>
        <begin position="245"/>
        <end position="346"/>
    </location>
</feature>
<name>A0A4Y7SSU9_COPMI</name>
<gene>
    <name evidence="2" type="ORF">FA13DRAFT_1738760</name>
</gene>
<protein>
    <submittedName>
        <fullName evidence="2">Uncharacterized protein</fullName>
    </submittedName>
</protein>
<feature type="region of interest" description="Disordered" evidence="1">
    <location>
        <begin position="157"/>
        <end position="209"/>
    </location>
</feature>
<feature type="compositionally biased region" description="Basic and acidic residues" evidence="1">
    <location>
        <begin position="423"/>
        <end position="444"/>
    </location>
</feature>
<feature type="compositionally biased region" description="Pro residues" evidence="1">
    <location>
        <begin position="506"/>
        <end position="525"/>
    </location>
</feature>
<feature type="compositionally biased region" description="Low complexity" evidence="1">
    <location>
        <begin position="80"/>
        <end position="114"/>
    </location>
</feature>
<organism evidence="2 3">
    <name type="scientific">Coprinellus micaceus</name>
    <name type="common">Glistening ink-cap mushroom</name>
    <name type="synonym">Coprinus micaceus</name>
    <dbReference type="NCBI Taxonomy" id="71717"/>
    <lineage>
        <taxon>Eukaryota</taxon>
        <taxon>Fungi</taxon>
        <taxon>Dikarya</taxon>
        <taxon>Basidiomycota</taxon>
        <taxon>Agaricomycotina</taxon>
        <taxon>Agaricomycetes</taxon>
        <taxon>Agaricomycetidae</taxon>
        <taxon>Agaricales</taxon>
        <taxon>Agaricineae</taxon>
        <taxon>Psathyrellaceae</taxon>
        <taxon>Coprinellus</taxon>
    </lineage>
</organism>